<feature type="compositionally biased region" description="Polar residues" evidence="1">
    <location>
        <begin position="805"/>
        <end position="815"/>
    </location>
</feature>
<evidence type="ECO:0000313" key="2">
    <source>
        <dbReference type="EMBL" id="KAH3822138.1"/>
    </source>
</evidence>
<reference evidence="2" key="2">
    <citation type="submission" date="2020-11" db="EMBL/GenBank/DDBJ databases">
        <authorList>
            <person name="McCartney M.A."/>
            <person name="Auch B."/>
            <person name="Kono T."/>
            <person name="Mallez S."/>
            <person name="Becker A."/>
            <person name="Gohl D.M."/>
            <person name="Silverstein K.A.T."/>
            <person name="Koren S."/>
            <person name="Bechman K.B."/>
            <person name="Herman A."/>
            <person name="Abrahante J.E."/>
            <person name="Garbe J."/>
        </authorList>
    </citation>
    <scope>NUCLEOTIDE SEQUENCE</scope>
    <source>
        <strain evidence="2">Duluth1</strain>
        <tissue evidence="2">Whole animal</tissue>
    </source>
</reference>
<feature type="compositionally biased region" description="Basic and acidic residues" evidence="1">
    <location>
        <begin position="62"/>
        <end position="89"/>
    </location>
</feature>
<dbReference type="AlphaFoldDB" id="A0A9D4JVN3"/>
<comment type="caution">
    <text evidence="2">The sequence shown here is derived from an EMBL/GenBank/DDBJ whole genome shotgun (WGS) entry which is preliminary data.</text>
</comment>
<feature type="region of interest" description="Disordered" evidence="1">
    <location>
        <begin position="784"/>
        <end position="816"/>
    </location>
</feature>
<feature type="compositionally biased region" description="Polar residues" evidence="1">
    <location>
        <begin position="1001"/>
        <end position="1018"/>
    </location>
</feature>
<proteinExistence type="predicted"/>
<keyword evidence="3" id="KW-1185">Reference proteome</keyword>
<feature type="region of interest" description="Disordered" evidence="1">
    <location>
        <begin position="492"/>
        <end position="515"/>
    </location>
</feature>
<evidence type="ECO:0000313" key="3">
    <source>
        <dbReference type="Proteomes" id="UP000828390"/>
    </source>
</evidence>
<feature type="region of interest" description="Disordered" evidence="1">
    <location>
        <begin position="354"/>
        <end position="380"/>
    </location>
</feature>
<gene>
    <name evidence="2" type="ORF">DPMN_123908</name>
</gene>
<feature type="region of interest" description="Disordered" evidence="1">
    <location>
        <begin position="660"/>
        <end position="680"/>
    </location>
</feature>
<accession>A0A9D4JVN3</accession>
<sequence>MSSCLPASNNNNVSDVNANKKPPSSSSESRLSRLITCLFFRKKTDVVDMGKESSASLKKQRMSVDRSERSKRVLKMESMRTAPMKRDENDVTEQSPQGASQMFLPSENPKASFLSYLNPSVRRACSEVIRTSRPNVREAFTENGRLPVTRNTNYRGQSSDGKKSGKPPKLPERHSSSVSPAKRGVIVVPGVMASDDDVGYDSDEEIRDFQDEMRRMNLSHPDLRETSKNADVRQKRRRREGSISLSEDDSASDAEVQAEPNRPQNPSPGQLNDVTHDVTTNASSSVVQQKTRSMEDVIDDLFMQTRSNIDSIYRDGLENMGLETYRSETMTPETCMRRLEDELLKECTTDQAEAHLGSERKKPSLPTRPPPPTPANIHRPHMDKLLDEVSIWAQDRQKWILENGGKIDTLEPSTRESTMDCLTPNGNAIEMVKQINEDEEKHSEKTNNGRLSSWLNDQSVVNKKDDTESLQVAGILTGPRLFRSTTRNPQARHVSFGGNETEKASFTGPPKSESTRVVVPRKRTYKGVQVIDYGNDDTEVVTDPVINDHNQTEQRTSIEIKDINEQRKNIEIIEMKNVTDGNVIYPEPWTSDMYKRSPNIESDRSTIHDNLSELDEKATSFRPRSPDSWLSSNGSCSNLLNKPEHLLNDVNDCFEVPNRTQNTDDVHDGKSKTPEPVESASKNLVKATNINKSHQIERKAPKVHSFKELERQISLTKQPILPVLPMLRNTQIEPLSVLPTVKPTHSFESFPALPGMKTPSFKTSRNMKEQELLVSHSTMRPFSEIPLRPDFGQGRNSRLLANRNDGPNGQDSSHPMDQFIIRPVSETFNSSRRVDKIGMGPIMATKEKQTYAQNIVNAIEKQRMKPKDNAFTLQIPVANESNEVIIEETNSKPEKKRHKVFTQGLIGGGYNYDKHSRKNKPIESSQKSKSFSEMHGASEPVSLNHNASLNVTSSTPTASINDLSLSIRGESFENHPMEGQNQLQFHTKGGVVNDANQKANGSLNRSQSLQTHNISGNIRQDDVLRNGNTNATADKFRKLRTRRDVEMDWLLKDAAETEV</sequence>
<feature type="region of interest" description="Disordered" evidence="1">
    <location>
        <begin position="911"/>
        <end position="940"/>
    </location>
</feature>
<feature type="region of interest" description="Disordered" evidence="1">
    <location>
        <begin position="1"/>
        <end position="30"/>
    </location>
</feature>
<dbReference type="EMBL" id="JAIWYP010000005">
    <property type="protein sequence ID" value="KAH3822138.1"/>
    <property type="molecule type" value="Genomic_DNA"/>
</dbReference>
<feature type="region of interest" description="Disordered" evidence="1">
    <location>
        <begin position="139"/>
        <end position="187"/>
    </location>
</feature>
<feature type="compositionally biased region" description="Basic and acidic residues" evidence="1">
    <location>
        <begin position="662"/>
        <end position="675"/>
    </location>
</feature>
<protein>
    <submittedName>
        <fullName evidence="2">Uncharacterized protein</fullName>
    </submittedName>
</protein>
<dbReference type="Proteomes" id="UP000828390">
    <property type="component" value="Unassembled WGS sequence"/>
</dbReference>
<feature type="region of interest" description="Disordered" evidence="1">
    <location>
        <begin position="215"/>
        <end position="291"/>
    </location>
</feature>
<name>A0A9D4JVN3_DREPO</name>
<organism evidence="2 3">
    <name type="scientific">Dreissena polymorpha</name>
    <name type="common">Zebra mussel</name>
    <name type="synonym">Mytilus polymorpha</name>
    <dbReference type="NCBI Taxonomy" id="45954"/>
    <lineage>
        <taxon>Eukaryota</taxon>
        <taxon>Metazoa</taxon>
        <taxon>Spiralia</taxon>
        <taxon>Lophotrochozoa</taxon>
        <taxon>Mollusca</taxon>
        <taxon>Bivalvia</taxon>
        <taxon>Autobranchia</taxon>
        <taxon>Heteroconchia</taxon>
        <taxon>Euheterodonta</taxon>
        <taxon>Imparidentia</taxon>
        <taxon>Neoheterodontei</taxon>
        <taxon>Myida</taxon>
        <taxon>Dreissenoidea</taxon>
        <taxon>Dreissenidae</taxon>
        <taxon>Dreissena</taxon>
    </lineage>
</organism>
<feature type="compositionally biased region" description="Polar residues" evidence="1">
    <location>
        <begin position="922"/>
        <end position="931"/>
    </location>
</feature>
<reference evidence="2" key="1">
    <citation type="journal article" date="2019" name="bioRxiv">
        <title>The Genome of the Zebra Mussel, Dreissena polymorpha: A Resource for Invasive Species Research.</title>
        <authorList>
            <person name="McCartney M.A."/>
            <person name="Auch B."/>
            <person name="Kono T."/>
            <person name="Mallez S."/>
            <person name="Zhang Y."/>
            <person name="Obille A."/>
            <person name="Becker A."/>
            <person name="Abrahante J.E."/>
            <person name="Garbe J."/>
            <person name="Badalamenti J.P."/>
            <person name="Herman A."/>
            <person name="Mangelson H."/>
            <person name="Liachko I."/>
            <person name="Sullivan S."/>
            <person name="Sone E.D."/>
            <person name="Koren S."/>
            <person name="Silverstein K.A.T."/>
            <person name="Beckman K.B."/>
            <person name="Gohl D.M."/>
        </authorList>
    </citation>
    <scope>NUCLEOTIDE SEQUENCE</scope>
    <source>
        <strain evidence="2">Duluth1</strain>
        <tissue evidence="2">Whole animal</tissue>
    </source>
</reference>
<feature type="compositionally biased region" description="Polar residues" evidence="1">
    <location>
        <begin position="262"/>
        <end position="291"/>
    </location>
</feature>
<feature type="compositionally biased region" description="Basic and acidic residues" evidence="1">
    <location>
        <begin position="215"/>
        <end position="233"/>
    </location>
</feature>
<evidence type="ECO:0000256" key="1">
    <source>
        <dbReference type="SAM" id="MobiDB-lite"/>
    </source>
</evidence>
<feature type="compositionally biased region" description="Low complexity" evidence="1">
    <location>
        <begin position="7"/>
        <end position="30"/>
    </location>
</feature>
<feature type="region of interest" description="Disordered" evidence="1">
    <location>
        <begin position="1001"/>
        <end position="1029"/>
    </location>
</feature>
<feature type="region of interest" description="Disordered" evidence="1">
    <location>
        <begin position="49"/>
        <end position="106"/>
    </location>
</feature>